<feature type="domain" description="TauD/TfdA-like" evidence="10">
    <location>
        <begin position="124"/>
        <end position="347"/>
    </location>
</feature>
<dbReference type="Pfam" id="PF02668">
    <property type="entry name" value="TauD"/>
    <property type="match status" value="1"/>
</dbReference>
<comment type="similarity">
    <text evidence="4">Belongs to the gamma-BBH/TMLD family.</text>
</comment>
<dbReference type="KEGG" id="dci:103519988"/>
<dbReference type="SUPFAM" id="SSF51197">
    <property type="entry name" value="Clavaminate synthase-like"/>
    <property type="match status" value="2"/>
</dbReference>
<gene>
    <name evidence="12" type="primary">LOC103519988</name>
</gene>
<evidence type="ECO:0000313" key="12">
    <source>
        <dbReference type="RefSeq" id="XP_026687081.1"/>
    </source>
</evidence>
<evidence type="ECO:0000259" key="10">
    <source>
        <dbReference type="Pfam" id="PF02668"/>
    </source>
</evidence>
<comment type="pathway">
    <text evidence="3">Amine and polyamine biosynthesis; carnitine biosynthesis.</text>
</comment>
<comment type="cofactor">
    <cofactor evidence="1">
        <name>Fe(2+)</name>
        <dbReference type="ChEBI" id="CHEBI:29033"/>
    </cofactor>
</comment>
<evidence type="ECO:0000256" key="9">
    <source>
        <dbReference type="ARBA" id="ARBA00023004"/>
    </source>
</evidence>
<dbReference type="GeneID" id="103519988"/>
<dbReference type="Proteomes" id="UP000079169">
    <property type="component" value="Unplaced"/>
</dbReference>
<evidence type="ECO:0000256" key="2">
    <source>
        <dbReference type="ARBA" id="ARBA00001961"/>
    </source>
</evidence>
<dbReference type="FunFam" id="3.60.130.10:FF:000001">
    <property type="entry name" value="Trimethyllysine dioxygenase, mitochondrial"/>
    <property type="match status" value="1"/>
</dbReference>
<evidence type="ECO:0000256" key="6">
    <source>
        <dbReference type="ARBA" id="ARBA00022873"/>
    </source>
</evidence>
<sequence length="367" mass="41954">LDWLIARNFTAANRVRLDEIYRIPRIPWTSEQFPEICSKFAFEDLMTDGRALLTWMECLATYGVAIVDRAGVEVGALNRLASRVGFLKRTQYGETFRVENKLGTSNVAYLSSKLQLHTDLSWMECLATYGVAIVDRAGVEVGALNRLASRVGFLKRTQYGETFRVENKPGTSNVAYLSSKLQLHTDLPYYEYKPGINMLHCIIQASDPSQGINQLTDCLAVCRHLAANRQSVYETLSRTLVDWTDYGEDNRYRFANIHRAPVIALDARGEVTRINFSQPQRDSVFNAPLEEVLPWYEAFAEFADLLHDPKYLVELRLRPGEVLTFDNIRLVHGREGYTGERLLEGAYLDWDLVRSRIRILRSELGEE</sequence>
<dbReference type="STRING" id="121845.A0A3Q0JF37"/>
<evidence type="ECO:0000256" key="4">
    <source>
        <dbReference type="ARBA" id="ARBA00008654"/>
    </source>
</evidence>
<evidence type="ECO:0000256" key="7">
    <source>
        <dbReference type="ARBA" id="ARBA00022964"/>
    </source>
</evidence>
<keyword evidence="11" id="KW-1185">Reference proteome</keyword>
<keyword evidence="7 12" id="KW-0223">Dioxygenase</keyword>
<evidence type="ECO:0000256" key="8">
    <source>
        <dbReference type="ARBA" id="ARBA00023002"/>
    </source>
</evidence>
<keyword evidence="8" id="KW-0560">Oxidoreductase</keyword>
<keyword evidence="5" id="KW-0479">Metal-binding</keyword>
<dbReference type="GO" id="GO:0045329">
    <property type="term" value="P:carnitine biosynthetic process"/>
    <property type="evidence" value="ECO:0007669"/>
    <property type="project" value="UniProtKB-KW"/>
</dbReference>
<evidence type="ECO:0000256" key="1">
    <source>
        <dbReference type="ARBA" id="ARBA00001954"/>
    </source>
</evidence>
<reference evidence="12" key="1">
    <citation type="submission" date="2025-08" db="UniProtKB">
        <authorList>
            <consortium name="RefSeq"/>
        </authorList>
    </citation>
    <scope>IDENTIFICATION</scope>
</reference>
<dbReference type="InterPro" id="IPR003819">
    <property type="entry name" value="TauD/TfdA-like"/>
</dbReference>
<dbReference type="InterPro" id="IPR050411">
    <property type="entry name" value="AlphaKG_dependent_hydroxylases"/>
</dbReference>
<protein>
    <submittedName>
        <fullName evidence="12">Gamma-butyrobetaine dioxygenase</fullName>
    </submittedName>
</protein>
<name>A0A3Q0JF37_DIACI</name>
<dbReference type="RefSeq" id="XP_026687081.1">
    <property type="nucleotide sequence ID" value="XM_026831280.1"/>
</dbReference>
<dbReference type="AlphaFoldDB" id="A0A3Q0JF37"/>
<dbReference type="GO" id="GO:0051213">
    <property type="term" value="F:dioxygenase activity"/>
    <property type="evidence" value="ECO:0007669"/>
    <property type="project" value="UniProtKB-KW"/>
</dbReference>
<comment type="cofactor">
    <cofactor evidence="2">
        <name>L-ascorbate</name>
        <dbReference type="ChEBI" id="CHEBI:38290"/>
    </cofactor>
</comment>
<evidence type="ECO:0000256" key="3">
    <source>
        <dbReference type="ARBA" id="ARBA00005022"/>
    </source>
</evidence>
<keyword evidence="6" id="KW-0124">Carnitine biosynthesis</keyword>
<dbReference type="Gene3D" id="3.60.130.10">
    <property type="entry name" value="Clavaminate synthase-like"/>
    <property type="match status" value="2"/>
</dbReference>
<keyword evidence="9" id="KW-0408">Iron</keyword>
<dbReference type="GO" id="GO:0046872">
    <property type="term" value="F:metal ion binding"/>
    <property type="evidence" value="ECO:0007669"/>
    <property type="project" value="UniProtKB-KW"/>
</dbReference>
<proteinExistence type="inferred from homology"/>
<accession>A0A3Q0JF37</accession>
<evidence type="ECO:0000313" key="11">
    <source>
        <dbReference type="Proteomes" id="UP000079169"/>
    </source>
</evidence>
<dbReference type="PaxDb" id="121845-A0A3Q0JF37"/>
<feature type="non-terminal residue" evidence="12">
    <location>
        <position position="1"/>
    </location>
</feature>
<evidence type="ECO:0000256" key="5">
    <source>
        <dbReference type="ARBA" id="ARBA00022723"/>
    </source>
</evidence>
<dbReference type="PANTHER" id="PTHR10696:SF33">
    <property type="entry name" value="GAMMA-BUTYROBETAINE DIOXYGENASE"/>
    <property type="match status" value="1"/>
</dbReference>
<dbReference type="InterPro" id="IPR042098">
    <property type="entry name" value="TauD-like_sf"/>
</dbReference>
<dbReference type="CDD" id="cd00250">
    <property type="entry name" value="CAS_like"/>
    <property type="match status" value="1"/>
</dbReference>
<dbReference type="PANTHER" id="PTHR10696">
    <property type="entry name" value="GAMMA-BUTYROBETAINE HYDROXYLASE-RELATED"/>
    <property type="match status" value="1"/>
</dbReference>
<organism evidence="11 12">
    <name type="scientific">Diaphorina citri</name>
    <name type="common">Asian citrus psyllid</name>
    <dbReference type="NCBI Taxonomy" id="121845"/>
    <lineage>
        <taxon>Eukaryota</taxon>
        <taxon>Metazoa</taxon>
        <taxon>Ecdysozoa</taxon>
        <taxon>Arthropoda</taxon>
        <taxon>Hexapoda</taxon>
        <taxon>Insecta</taxon>
        <taxon>Pterygota</taxon>
        <taxon>Neoptera</taxon>
        <taxon>Paraneoptera</taxon>
        <taxon>Hemiptera</taxon>
        <taxon>Sternorrhyncha</taxon>
        <taxon>Psylloidea</taxon>
        <taxon>Psyllidae</taxon>
        <taxon>Diaphorininae</taxon>
        <taxon>Diaphorina</taxon>
    </lineage>
</organism>
<dbReference type="GO" id="GO:0005739">
    <property type="term" value="C:mitochondrion"/>
    <property type="evidence" value="ECO:0007669"/>
    <property type="project" value="TreeGrafter"/>
</dbReference>